<comment type="subcellular location">
    <subcellularLocation>
        <location evidence="1">Cell envelope</location>
    </subcellularLocation>
</comment>
<dbReference type="RefSeq" id="WP_268755237.1">
    <property type="nucleotide sequence ID" value="NZ_CP113836.1"/>
</dbReference>
<dbReference type="InterPro" id="IPR058627">
    <property type="entry name" value="MdtA-like_C"/>
</dbReference>
<dbReference type="EMBL" id="CP113836">
    <property type="protein sequence ID" value="WAL65026.1"/>
    <property type="molecule type" value="Genomic_DNA"/>
</dbReference>
<dbReference type="Proteomes" id="UP001163203">
    <property type="component" value="Chromosome"/>
</dbReference>
<dbReference type="SUPFAM" id="SSF111369">
    <property type="entry name" value="HlyD-like secretion proteins"/>
    <property type="match status" value="2"/>
</dbReference>
<protein>
    <submittedName>
        <fullName evidence="5">HlyD family efflux transporter periplasmic adaptor subunit</fullName>
    </submittedName>
</protein>
<dbReference type="Gene3D" id="2.40.30.170">
    <property type="match status" value="1"/>
</dbReference>
<dbReference type="Gene3D" id="2.40.420.20">
    <property type="match status" value="1"/>
</dbReference>
<proteinExistence type="predicted"/>
<evidence type="ECO:0000256" key="3">
    <source>
        <dbReference type="SAM" id="MobiDB-lite"/>
    </source>
</evidence>
<feature type="domain" description="Multidrug resistance protein MdtA-like C-terminal permuted SH3" evidence="4">
    <location>
        <begin position="431"/>
        <end position="486"/>
    </location>
</feature>
<dbReference type="PANTHER" id="PTHR32347">
    <property type="entry name" value="EFFLUX SYSTEM COMPONENT YKNX-RELATED"/>
    <property type="match status" value="1"/>
</dbReference>
<evidence type="ECO:0000313" key="5">
    <source>
        <dbReference type="EMBL" id="WAL65026.1"/>
    </source>
</evidence>
<accession>A0ABY7B2B3</accession>
<reference evidence="5" key="1">
    <citation type="submission" date="2022-11" db="EMBL/GenBank/DDBJ databases">
        <authorList>
            <person name="Mo P."/>
        </authorList>
    </citation>
    <scope>NUCLEOTIDE SEQUENCE</scope>
    <source>
        <strain evidence="5">HUAS 11-8</strain>
    </source>
</reference>
<dbReference type="PANTHER" id="PTHR32347:SF23">
    <property type="entry name" value="BLL5650 PROTEIN"/>
    <property type="match status" value="1"/>
</dbReference>
<feature type="region of interest" description="Disordered" evidence="3">
    <location>
        <begin position="491"/>
        <end position="528"/>
    </location>
</feature>
<feature type="compositionally biased region" description="Polar residues" evidence="3">
    <location>
        <begin position="491"/>
        <end position="500"/>
    </location>
</feature>
<sequence length="528" mass="51097">MAERVRRVLTVTGVVVVVAGIAVVWATSASSAPGYRTATAGPASVTATLDTTGTIQAVDQATVSFPVSGQVASVGVTAGQQVTTGQTLARLDTTALSSQLASAQSTLATAQARLAADQSGQGTAAGTGRVTPALYRTAGTSGSGGSGDLKAAQDAVIEAQQQVDKDLAAVSAALTAQQKACQPVVNPDPKQPPSQDTVDSCTAAIQQTQDAQQATSTDEQKLADAENALSAMLAKAASTPQSTSPGTQAAPSQTPKSGTGSRSSTGSSAQGSSPGSSPGTKTSTPASAQQLAADQAAIDAANAQVAVAQQNLAAATMVSPIDGTIGQVGLTAGQASSGGRIVVLGHGAVQVSTAVSDSQAGQVKPGQRVLVTPDGSGTPITGSVTAIGLLASTTSSGSPSYPVTISLPPGTELHQGATAAVSIVTGSAEAAVTVPTSAVRLLGNSAGVTVLSGQQTEVRRVTVGVVGPAVTEIKTGLNAGEQVVLADLSQPLPTANTNTRGLVGGGARPGGQGGNPGGGPPAGAAGGR</sequence>
<evidence type="ECO:0000256" key="1">
    <source>
        <dbReference type="ARBA" id="ARBA00004196"/>
    </source>
</evidence>
<name>A0ABY7B2B3_9PSEU</name>
<keyword evidence="6" id="KW-1185">Reference proteome</keyword>
<evidence type="ECO:0000313" key="6">
    <source>
        <dbReference type="Proteomes" id="UP001163203"/>
    </source>
</evidence>
<feature type="compositionally biased region" description="Polar residues" evidence="3">
    <location>
        <begin position="238"/>
        <end position="253"/>
    </location>
</feature>
<evidence type="ECO:0000259" key="4">
    <source>
        <dbReference type="Pfam" id="PF25967"/>
    </source>
</evidence>
<feature type="region of interest" description="Disordered" evidence="3">
    <location>
        <begin position="181"/>
        <end position="201"/>
    </location>
</feature>
<dbReference type="Gene3D" id="2.40.50.100">
    <property type="match status" value="1"/>
</dbReference>
<evidence type="ECO:0000256" key="2">
    <source>
        <dbReference type="ARBA" id="ARBA00023054"/>
    </source>
</evidence>
<dbReference type="Pfam" id="PF25967">
    <property type="entry name" value="RND-MFP_C"/>
    <property type="match status" value="1"/>
</dbReference>
<keyword evidence="2" id="KW-0175">Coiled coil</keyword>
<feature type="compositionally biased region" description="Gly residues" evidence="3">
    <location>
        <begin position="502"/>
        <end position="528"/>
    </location>
</feature>
<feature type="region of interest" description="Disordered" evidence="3">
    <location>
        <begin position="234"/>
        <end position="290"/>
    </location>
</feature>
<organism evidence="5 6">
    <name type="scientific">Amycolatopsis cynarae</name>
    <dbReference type="NCBI Taxonomy" id="2995223"/>
    <lineage>
        <taxon>Bacteria</taxon>
        <taxon>Bacillati</taxon>
        <taxon>Actinomycetota</taxon>
        <taxon>Actinomycetes</taxon>
        <taxon>Pseudonocardiales</taxon>
        <taxon>Pseudonocardiaceae</taxon>
        <taxon>Amycolatopsis</taxon>
    </lineage>
</organism>
<dbReference type="InterPro" id="IPR050465">
    <property type="entry name" value="UPF0194_transport"/>
</dbReference>
<gene>
    <name evidence="5" type="ORF">ORV05_29540</name>
</gene>
<feature type="compositionally biased region" description="Low complexity" evidence="3">
    <location>
        <begin position="254"/>
        <end position="290"/>
    </location>
</feature>